<evidence type="ECO:0000313" key="5">
    <source>
        <dbReference type="EMBL" id="ELR66120.1"/>
    </source>
</evidence>
<sequence>MSDWVRIPLDELVDVIDPHPSHRAPDAVVQGIPFVGIGDIREDGSLIEGKGRIVSEKIFDEHIKRYQISDRTIGFGRVATIGKVISFRNPTTKFVVSPTMAVLEPKPGTNRDFILHALQSEDIQEQIDKLLTGSTRSSLGIELLRKLTILHPASAVAQKISNVLNSVSNQIGATQALIDKYTAIKQGMMADLFSRGIDPETKALRPTFEEAPELYHETPLGMLPNGWDVKTLGDISEKITSGSRDWAKFYSSEGDLFVRISNLTREHVNFRWDSVKYVDIGGGSEGERTQLQPGDILVSITADLGIVGVVPEDMGRAYINQHTALIRLSTDGENARFIGNYLSSRRGQEQFEKNNDSGAKAGINLPTIASLCCPTPEGKEQILIASKIDALDEVIADLKREKSKNISLKQGLMQDLLTGQVSVPA</sequence>
<evidence type="ECO:0000259" key="4">
    <source>
        <dbReference type="Pfam" id="PF01420"/>
    </source>
</evidence>
<dbReference type="Pfam" id="PF01420">
    <property type="entry name" value="Methylase_S"/>
    <property type="match status" value="2"/>
</dbReference>
<protein>
    <submittedName>
        <fullName evidence="5">Type I restriction-modification system, specificity subunit S</fullName>
    </submittedName>
</protein>
<evidence type="ECO:0000256" key="1">
    <source>
        <dbReference type="ARBA" id="ARBA00010923"/>
    </source>
</evidence>
<proteinExistence type="inferred from homology"/>
<organism evidence="5 6">
    <name type="scientific">Photobacterium marinum</name>
    <dbReference type="NCBI Taxonomy" id="1056511"/>
    <lineage>
        <taxon>Bacteria</taxon>
        <taxon>Pseudomonadati</taxon>
        <taxon>Pseudomonadota</taxon>
        <taxon>Gammaproteobacteria</taxon>
        <taxon>Vibrionales</taxon>
        <taxon>Vibrionaceae</taxon>
        <taxon>Photobacterium</taxon>
    </lineage>
</organism>
<feature type="domain" description="Type I restriction modification DNA specificity" evidence="4">
    <location>
        <begin position="1"/>
        <end position="178"/>
    </location>
</feature>
<dbReference type="InterPro" id="IPR044946">
    <property type="entry name" value="Restrct_endonuc_typeI_TRD_sf"/>
</dbReference>
<keyword evidence="6" id="KW-1185">Reference proteome</keyword>
<dbReference type="GO" id="GO:0009307">
    <property type="term" value="P:DNA restriction-modification system"/>
    <property type="evidence" value="ECO:0007669"/>
    <property type="project" value="UniProtKB-KW"/>
</dbReference>
<dbReference type="PATRIC" id="fig|1056511.3.peg.1791"/>
<keyword evidence="3" id="KW-0238">DNA-binding</keyword>
<feature type="domain" description="Type I restriction modification DNA specificity" evidence="4">
    <location>
        <begin position="224"/>
        <end position="406"/>
    </location>
</feature>
<evidence type="ECO:0000313" key="6">
    <source>
        <dbReference type="Proteomes" id="UP000011134"/>
    </source>
</evidence>
<evidence type="ECO:0000256" key="3">
    <source>
        <dbReference type="ARBA" id="ARBA00023125"/>
    </source>
</evidence>
<comment type="similarity">
    <text evidence="1">Belongs to the type-I restriction system S methylase family.</text>
</comment>
<dbReference type="Proteomes" id="UP000011134">
    <property type="component" value="Unassembled WGS sequence"/>
</dbReference>
<reference evidence="5 6" key="1">
    <citation type="submission" date="2012-12" db="EMBL/GenBank/DDBJ databases">
        <title>Genome Assembly of Photobacterium sp. AK15.</title>
        <authorList>
            <person name="Khatri I."/>
            <person name="Vaidya B."/>
            <person name="Srinivas T.N.R."/>
            <person name="Subramanian S."/>
            <person name="Pinnaka A."/>
        </authorList>
    </citation>
    <scope>NUCLEOTIDE SEQUENCE [LARGE SCALE GENOMIC DNA]</scope>
    <source>
        <strain evidence="5 6">AK15</strain>
    </source>
</reference>
<dbReference type="InterPro" id="IPR052021">
    <property type="entry name" value="Type-I_RS_S_subunit"/>
</dbReference>
<gene>
    <name evidence="5" type="ORF">C942_00306</name>
</gene>
<dbReference type="PANTHER" id="PTHR30408">
    <property type="entry name" value="TYPE-1 RESTRICTION ENZYME ECOKI SPECIFICITY PROTEIN"/>
    <property type="match status" value="1"/>
</dbReference>
<dbReference type="OrthoDB" id="9798929at2"/>
<dbReference type="PANTHER" id="PTHR30408:SF12">
    <property type="entry name" value="TYPE I RESTRICTION ENZYME MJAVIII SPECIFICITY SUBUNIT"/>
    <property type="match status" value="1"/>
</dbReference>
<dbReference type="AlphaFoldDB" id="L8JB92"/>
<evidence type="ECO:0000256" key="2">
    <source>
        <dbReference type="ARBA" id="ARBA00022747"/>
    </source>
</evidence>
<name>L8JB92_9GAMM</name>
<dbReference type="InterPro" id="IPR000055">
    <property type="entry name" value="Restrct_endonuc_typeI_TRD"/>
</dbReference>
<dbReference type="GO" id="GO:0003677">
    <property type="term" value="F:DNA binding"/>
    <property type="evidence" value="ECO:0007669"/>
    <property type="project" value="UniProtKB-KW"/>
</dbReference>
<accession>L8JB92</accession>
<keyword evidence="2" id="KW-0680">Restriction system</keyword>
<comment type="caution">
    <text evidence="5">The sequence shown here is derived from an EMBL/GenBank/DDBJ whole genome shotgun (WGS) entry which is preliminary data.</text>
</comment>
<dbReference type="CDD" id="cd17246">
    <property type="entry name" value="RMtype1_S_SonII-TRD2-CR2_like"/>
    <property type="match status" value="1"/>
</dbReference>
<dbReference type="EMBL" id="AMZO01000011">
    <property type="protein sequence ID" value="ELR66120.1"/>
    <property type="molecule type" value="Genomic_DNA"/>
</dbReference>
<dbReference type="SUPFAM" id="SSF116734">
    <property type="entry name" value="DNA methylase specificity domain"/>
    <property type="match status" value="2"/>
</dbReference>
<dbReference type="RefSeq" id="WP_007464732.1">
    <property type="nucleotide sequence ID" value="NZ_AMZO01000011.1"/>
</dbReference>
<dbReference type="Gene3D" id="3.90.220.20">
    <property type="entry name" value="DNA methylase specificity domains"/>
    <property type="match status" value="2"/>
</dbReference>